<evidence type="ECO:0000313" key="3">
    <source>
        <dbReference type="Proteomes" id="UP000245370"/>
    </source>
</evidence>
<accession>A0A2U2XCM1</accession>
<evidence type="ECO:0000256" key="1">
    <source>
        <dbReference type="ARBA" id="ARBA00023027"/>
    </source>
</evidence>
<comment type="caution">
    <text evidence="2">The sequence shown here is derived from an EMBL/GenBank/DDBJ whole genome shotgun (WGS) entry which is preliminary data.</text>
</comment>
<dbReference type="OrthoDB" id="751203at2"/>
<dbReference type="AlphaFoldDB" id="A0A2U2XCM1"/>
<keyword evidence="1" id="KW-0520">NAD</keyword>
<evidence type="ECO:0000313" key="2">
    <source>
        <dbReference type="EMBL" id="PWH85549.1"/>
    </source>
</evidence>
<reference evidence="2 3" key="1">
    <citation type="submission" date="2018-05" db="EMBL/GenBank/DDBJ databases">
        <title>Brumimicrobium oceani sp. nov., isolated from coastal sediment.</title>
        <authorList>
            <person name="Kou Y."/>
        </authorList>
    </citation>
    <scope>NUCLEOTIDE SEQUENCE [LARGE SCALE GENOMIC DNA]</scope>
    <source>
        <strain evidence="2 3">C305</strain>
    </source>
</reference>
<reference evidence="2 3" key="2">
    <citation type="submission" date="2018-05" db="EMBL/GenBank/DDBJ databases">
        <authorList>
            <person name="Lanie J.A."/>
            <person name="Ng W.-L."/>
            <person name="Kazmierczak K.M."/>
            <person name="Andrzejewski T.M."/>
            <person name="Davidsen T.M."/>
            <person name="Wayne K.J."/>
            <person name="Tettelin H."/>
            <person name="Glass J.I."/>
            <person name="Rusch D."/>
            <person name="Podicherti R."/>
            <person name="Tsui H.-C.T."/>
            <person name="Winkler M.E."/>
        </authorList>
    </citation>
    <scope>NUCLEOTIDE SEQUENCE [LARGE SCALE GENOMIC DNA]</scope>
    <source>
        <strain evidence="2 3">C305</strain>
    </source>
</reference>
<keyword evidence="3" id="KW-1185">Reference proteome</keyword>
<dbReference type="PANTHER" id="PTHR43574">
    <property type="entry name" value="EPIMERASE-RELATED"/>
    <property type="match status" value="1"/>
</dbReference>
<sequence>MSKNIYGVVGCGWLGLPTAKKWIQEEKTVHGTTTSKDKIESLEKVGINAHILDSEKSNEETKWLSELDYILLNIPPSSLKEEYGNFMLKIVKQLKPPAKIIFISSTSVYANNNQEVTEASELEGTRRNSAYLIDAEKMLEEFAKERLTIIRFAGLVGGDRNPAKYMTGRTISGGNDPVNLIYQDDCIGIIDHIINNSIWGEVFNGSATVHPTKKEYYTFAAKQLNIEPPTFDGENKDYKIIDGNKIAEKFGYEYKYANPFDFPD</sequence>
<organism evidence="2 3">
    <name type="scientific">Brumimicrobium oceani</name>
    <dbReference type="NCBI Taxonomy" id="2100725"/>
    <lineage>
        <taxon>Bacteria</taxon>
        <taxon>Pseudomonadati</taxon>
        <taxon>Bacteroidota</taxon>
        <taxon>Flavobacteriia</taxon>
        <taxon>Flavobacteriales</taxon>
        <taxon>Crocinitomicaceae</taxon>
        <taxon>Brumimicrobium</taxon>
    </lineage>
</organism>
<name>A0A2U2XCM1_9FLAO</name>
<gene>
    <name evidence="2" type="ORF">DIT68_07880</name>
</gene>
<protein>
    <submittedName>
        <fullName evidence="2">NAD(P)-dependent oxidoreductase</fullName>
    </submittedName>
</protein>
<dbReference type="SUPFAM" id="SSF51735">
    <property type="entry name" value="NAD(P)-binding Rossmann-fold domains"/>
    <property type="match status" value="1"/>
</dbReference>
<dbReference type="RefSeq" id="WP_109359255.1">
    <property type="nucleotide sequence ID" value="NZ_QFRJ01000005.1"/>
</dbReference>
<proteinExistence type="predicted"/>
<dbReference type="EMBL" id="QFRJ01000005">
    <property type="protein sequence ID" value="PWH85549.1"/>
    <property type="molecule type" value="Genomic_DNA"/>
</dbReference>
<dbReference type="InterPro" id="IPR036291">
    <property type="entry name" value="NAD(P)-bd_dom_sf"/>
</dbReference>
<dbReference type="Proteomes" id="UP000245370">
    <property type="component" value="Unassembled WGS sequence"/>
</dbReference>
<dbReference type="Gene3D" id="3.40.50.720">
    <property type="entry name" value="NAD(P)-binding Rossmann-like Domain"/>
    <property type="match status" value="1"/>
</dbReference>